<dbReference type="Proteomes" id="UP001239462">
    <property type="component" value="Unassembled WGS sequence"/>
</dbReference>
<dbReference type="GO" id="GO:0004519">
    <property type="term" value="F:endonuclease activity"/>
    <property type="evidence" value="ECO:0007669"/>
    <property type="project" value="UniProtKB-KW"/>
</dbReference>
<sequence>MTRLLTLLAFAFLSPLPSPANELSAILLDGDLGEWTDADHVASDPVGDAIGAFDLSRVSARVSGTQIFLRFDTQATLNLQSGTEDDGTLRLLVEMPRNHELAIDLRGRSALLRTPEATLTIPWSDLKFASLPTFAANDFELRLDLKAFDLKAGDQVRLRFEGSDELAEPIALSIGRQATQSKKLQGLGAPAESVRIASLNTLKQGSASPERAPLIKQMFEFADADIFCFNEELDEAKFRNSFQAVVPNEVADTKNVHWSATCAIVSRFPLTPLDFRCREAAALIELPSGKSIVVASVHFKCCGFTGSREDQRRIEEVNELLSDLQRVRSGEFGEKAAAAGIVVLGDFNLVGSRKPLDLINEAGLTDVMLTCPVDGSAMTWQGVSPRESFWPGRLDYVTLDLQRLKWTGGFVINSEQFRQVTLGPEIDTPASDHSMLVVDVKPLL</sequence>
<keyword evidence="3" id="KW-0540">Nuclease</keyword>
<keyword evidence="1" id="KW-0732">Signal</keyword>
<dbReference type="EMBL" id="JASZZN010000037">
    <property type="protein sequence ID" value="MDM4019336.1"/>
    <property type="molecule type" value="Genomic_DNA"/>
</dbReference>
<feature type="domain" description="Endonuclease/exonuclease/phosphatase" evidence="2">
    <location>
        <begin position="215"/>
        <end position="433"/>
    </location>
</feature>
<keyword evidence="3" id="KW-0255">Endonuclease</keyword>
<dbReference type="Gene3D" id="3.60.10.10">
    <property type="entry name" value="Endonuclease/exonuclease/phosphatase"/>
    <property type="match status" value="1"/>
</dbReference>
<dbReference type="Pfam" id="PF03372">
    <property type="entry name" value="Exo_endo_phos"/>
    <property type="match status" value="1"/>
</dbReference>
<gene>
    <name evidence="3" type="ORF">QTN89_28030</name>
</gene>
<feature type="signal peptide" evidence="1">
    <location>
        <begin position="1"/>
        <end position="20"/>
    </location>
</feature>
<evidence type="ECO:0000313" key="4">
    <source>
        <dbReference type="Proteomes" id="UP001239462"/>
    </source>
</evidence>
<evidence type="ECO:0000256" key="1">
    <source>
        <dbReference type="SAM" id="SignalP"/>
    </source>
</evidence>
<dbReference type="InterPro" id="IPR036691">
    <property type="entry name" value="Endo/exonu/phosph_ase_sf"/>
</dbReference>
<protein>
    <submittedName>
        <fullName evidence="3">Endonuclease/exonuclease/phosphatase family protein</fullName>
    </submittedName>
</protein>
<name>A0ABT7PT73_9BACT</name>
<evidence type="ECO:0000313" key="3">
    <source>
        <dbReference type="EMBL" id="MDM4019336.1"/>
    </source>
</evidence>
<feature type="chain" id="PRO_5046155677" evidence="1">
    <location>
        <begin position="21"/>
        <end position="444"/>
    </location>
</feature>
<dbReference type="InterPro" id="IPR005135">
    <property type="entry name" value="Endo/exonuclease/phosphatase"/>
</dbReference>
<keyword evidence="4" id="KW-1185">Reference proteome</keyword>
<organism evidence="3 4">
    <name type="scientific">Roseiconus lacunae</name>
    <dbReference type="NCBI Taxonomy" id="2605694"/>
    <lineage>
        <taxon>Bacteria</taxon>
        <taxon>Pseudomonadati</taxon>
        <taxon>Planctomycetota</taxon>
        <taxon>Planctomycetia</taxon>
        <taxon>Pirellulales</taxon>
        <taxon>Pirellulaceae</taxon>
        <taxon>Roseiconus</taxon>
    </lineage>
</organism>
<accession>A0ABT7PT73</accession>
<comment type="caution">
    <text evidence="3">The sequence shown here is derived from an EMBL/GenBank/DDBJ whole genome shotgun (WGS) entry which is preliminary data.</text>
</comment>
<evidence type="ECO:0000259" key="2">
    <source>
        <dbReference type="Pfam" id="PF03372"/>
    </source>
</evidence>
<dbReference type="SUPFAM" id="SSF56219">
    <property type="entry name" value="DNase I-like"/>
    <property type="match status" value="1"/>
</dbReference>
<proteinExistence type="predicted"/>
<dbReference type="RefSeq" id="WP_289167457.1">
    <property type="nucleotide sequence ID" value="NZ_JASZZN010000037.1"/>
</dbReference>
<keyword evidence="3" id="KW-0378">Hydrolase</keyword>
<reference evidence="3 4" key="1">
    <citation type="submission" date="2023-06" db="EMBL/GenBank/DDBJ databases">
        <title>Roseiconus lacunae JC819 isolated from Gulf of Mannar region, Tamil Nadu.</title>
        <authorList>
            <person name="Pk S."/>
            <person name="Ch S."/>
            <person name="Ch V.R."/>
        </authorList>
    </citation>
    <scope>NUCLEOTIDE SEQUENCE [LARGE SCALE GENOMIC DNA]</scope>
    <source>
        <strain evidence="3 4">JC819</strain>
    </source>
</reference>